<evidence type="ECO:0000313" key="17">
    <source>
        <dbReference type="Proteomes" id="UP001319121"/>
    </source>
</evidence>
<dbReference type="InterPro" id="IPR000531">
    <property type="entry name" value="Beta-barrel_TonB"/>
</dbReference>
<dbReference type="InterPro" id="IPR039426">
    <property type="entry name" value="TonB-dep_rcpt-like"/>
</dbReference>
<protein>
    <submittedName>
        <fullName evidence="16">TonB-dependent receptor</fullName>
    </submittedName>
</protein>
<organism evidence="16 17">
    <name type="scientific">Ferrigenium kumadai</name>
    <dbReference type="NCBI Taxonomy" id="1682490"/>
    <lineage>
        <taxon>Bacteria</taxon>
        <taxon>Pseudomonadati</taxon>
        <taxon>Pseudomonadota</taxon>
        <taxon>Betaproteobacteria</taxon>
        <taxon>Nitrosomonadales</taxon>
        <taxon>Gallionellaceae</taxon>
        <taxon>Ferrigenium</taxon>
    </lineage>
</organism>
<evidence type="ECO:0000256" key="9">
    <source>
        <dbReference type="ARBA" id="ARBA00023170"/>
    </source>
</evidence>
<name>A0AAN1W0L9_9PROT</name>
<dbReference type="Pfam" id="PF07715">
    <property type="entry name" value="Plug"/>
    <property type="match status" value="1"/>
</dbReference>
<keyword evidence="17" id="KW-1185">Reference proteome</keyword>
<feature type="chain" id="PRO_5043028291" evidence="13">
    <location>
        <begin position="24"/>
        <end position="673"/>
    </location>
</feature>
<keyword evidence="6 13" id="KW-0732">Signal</keyword>
<keyword evidence="10 11" id="KW-0998">Cell outer membrane</keyword>
<evidence type="ECO:0000256" key="5">
    <source>
        <dbReference type="ARBA" id="ARBA00022692"/>
    </source>
</evidence>
<feature type="domain" description="TonB-dependent receptor-like beta-barrel" evidence="14">
    <location>
        <begin position="269"/>
        <end position="639"/>
    </location>
</feature>
<feature type="domain" description="TonB-dependent receptor plug" evidence="15">
    <location>
        <begin position="53"/>
        <end position="161"/>
    </location>
</feature>
<keyword evidence="3 11" id="KW-0813">Transport</keyword>
<keyword evidence="9 16" id="KW-0675">Receptor</keyword>
<dbReference type="InterPro" id="IPR037066">
    <property type="entry name" value="Plug_dom_sf"/>
</dbReference>
<dbReference type="InterPro" id="IPR036942">
    <property type="entry name" value="Beta-barrel_TonB_sf"/>
</dbReference>
<gene>
    <name evidence="16" type="ORF">FGKAn22_23010</name>
</gene>
<keyword evidence="8 11" id="KW-0472">Membrane</keyword>
<dbReference type="CDD" id="cd01347">
    <property type="entry name" value="ligand_gated_channel"/>
    <property type="match status" value="1"/>
</dbReference>
<evidence type="ECO:0000256" key="3">
    <source>
        <dbReference type="ARBA" id="ARBA00022448"/>
    </source>
</evidence>
<evidence type="ECO:0000259" key="15">
    <source>
        <dbReference type="Pfam" id="PF07715"/>
    </source>
</evidence>
<dbReference type="Gene3D" id="2.170.130.10">
    <property type="entry name" value="TonB-dependent receptor, plug domain"/>
    <property type="match status" value="1"/>
</dbReference>
<evidence type="ECO:0000256" key="13">
    <source>
        <dbReference type="SAM" id="SignalP"/>
    </source>
</evidence>
<sequence>MQTLHRQALYTFLVLAWAGTVAAQPSEEDDLALAYGDKSTVSIATGSRQPITRAPAVATVITSRDIEAMGAADLDQALESVPGLHVSMVHVGMNPIYSFRGIHTRYNPQVLMLVNGIPITNVFWGDRSQLWGGMPLENVARIEVIRGPGSALYGADAFSGVINVITKTAEDINGTEVGGRAGSFNSRDAWVQHGGKLGMLDAAFYLRTGNTDGQKGIVQGDALNTAGPISAGRKAVDARADLSSEAWRVRAGYQDREVGMGGGLAGSLDPNSRGHSSRTYLDLSYEQANWAKDWDISGVAGYYDNKEKGDPPYMLFPPGAIPGFPNGMIGNPGHAERHTHASISAFYNGFEQHRVRVGIGHRVEDLYQTTELKNYNAAFAPLPGLVDATGNPALVYLLPHKRNVSYAFVQDEWSLAKDWTLTAGVRHDRYSDFGGTTNPRLALVWDADYNVVVKAMHGTAFRAPSFAELYNINNPVVIGSPNLRPETITTDELAFSWQPVAALQNNLNFFRYRMRNIILPVAAVYQNAGDQTGRGLELESTFDATNNLRLTGSFSLQHSTDQATGQDAGMAPHRRLFARADWRFIPLWQVGTTINHVASRMREPGDARAKVPDYTTVDLILRREKFADGWDARAMVTNLFDRKAWEPTFRSAGMPSDLPLPRRAFYIQLQLDI</sequence>
<reference evidence="16 17" key="1">
    <citation type="submission" date="2019-03" db="EMBL/GenBank/DDBJ databases">
        <title>Complete genome sequence of Ferrigenium kumadai strain An22, a microaerophilic iron-oxidizing bacterium isolated from a paddy field soil.</title>
        <authorList>
            <person name="Watanabe T."/>
            <person name="Asakawa S."/>
        </authorList>
    </citation>
    <scope>NUCLEOTIDE SEQUENCE [LARGE SCALE GENOMIC DNA]</scope>
    <source>
        <strain evidence="16 17">An22</strain>
    </source>
</reference>
<dbReference type="InterPro" id="IPR012910">
    <property type="entry name" value="Plug_dom"/>
</dbReference>
<dbReference type="GO" id="GO:0044718">
    <property type="term" value="P:siderophore transmembrane transport"/>
    <property type="evidence" value="ECO:0007669"/>
    <property type="project" value="TreeGrafter"/>
</dbReference>
<evidence type="ECO:0000256" key="11">
    <source>
        <dbReference type="PROSITE-ProRule" id="PRU01360"/>
    </source>
</evidence>
<dbReference type="GO" id="GO:0009279">
    <property type="term" value="C:cell outer membrane"/>
    <property type="evidence" value="ECO:0007669"/>
    <property type="project" value="UniProtKB-SubCell"/>
</dbReference>
<dbReference type="GO" id="GO:0015344">
    <property type="term" value="F:siderophore uptake transmembrane transporter activity"/>
    <property type="evidence" value="ECO:0007669"/>
    <property type="project" value="TreeGrafter"/>
</dbReference>
<dbReference type="RefSeq" id="WP_212785834.1">
    <property type="nucleotide sequence ID" value="NZ_AP019536.1"/>
</dbReference>
<evidence type="ECO:0000256" key="2">
    <source>
        <dbReference type="ARBA" id="ARBA00009810"/>
    </source>
</evidence>
<comment type="subcellular location">
    <subcellularLocation>
        <location evidence="1 11">Cell outer membrane</location>
        <topology evidence="1 11">Multi-pass membrane protein</topology>
    </subcellularLocation>
</comment>
<dbReference type="SUPFAM" id="SSF56935">
    <property type="entry name" value="Porins"/>
    <property type="match status" value="1"/>
</dbReference>
<evidence type="ECO:0000259" key="14">
    <source>
        <dbReference type="Pfam" id="PF00593"/>
    </source>
</evidence>
<dbReference type="PANTHER" id="PTHR30069">
    <property type="entry name" value="TONB-DEPENDENT OUTER MEMBRANE RECEPTOR"/>
    <property type="match status" value="1"/>
</dbReference>
<keyword evidence="7 12" id="KW-0798">TonB box</keyword>
<evidence type="ECO:0000256" key="12">
    <source>
        <dbReference type="RuleBase" id="RU003357"/>
    </source>
</evidence>
<dbReference type="PANTHER" id="PTHR30069:SF29">
    <property type="entry name" value="HEMOGLOBIN AND HEMOGLOBIN-HAPTOGLOBIN-BINDING PROTEIN 1-RELATED"/>
    <property type="match status" value="1"/>
</dbReference>
<evidence type="ECO:0000313" key="16">
    <source>
        <dbReference type="EMBL" id="BBJ00609.1"/>
    </source>
</evidence>
<keyword evidence="4 11" id="KW-1134">Transmembrane beta strand</keyword>
<evidence type="ECO:0000256" key="7">
    <source>
        <dbReference type="ARBA" id="ARBA00023077"/>
    </source>
</evidence>
<comment type="similarity">
    <text evidence="2 11 12">Belongs to the TonB-dependent receptor family.</text>
</comment>
<evidence type="ECO:0000256" key="10">
    <source>
        <dbReference type="ARBA" id="ARBA00023237"/>
    </source>
</evidence>
<evidence type="ECO:0000256" key="4">
    <source>
        <dbReference type="ARBA" id="ARBA00022452"/>
    </source>
</evidence>
<dbReference type="PROSITE" id="PS52016">
    <property type="entry name" value="TONB_DEPENDENT_REC_3"/>
    <property type="match status" value="1"/>
</dbReference>
<keyword evidence="5 11" id="KW-0812">Transmembrane</keyword>
<dbReference type="AlphaFoldDB" id="A0AAN1W0L9"/>
<proteinExistence type="inferred from homology"/>
<evidence type="ECO:0000256" key="8">
    <source>
        <dbReference type="ARBA" id="ARBA00023136"/>
    </source>
</evidence>
<dbReference type="KEGG" id="fku:FGKAn22_23010"/>
<evidence type="ECO:0000256" key="6">
    <source>
        <dbReference type="ARBA" id="ARBA00022729"/>
    </source>
</evidence>
<dbReference type="Pfam" id="PF00593">
    <property type="entry name" value="TonB_dep_Rec_b-barrel"/>
    <property type="match status" value="1"/>
</dbReference>
<feature type="signal peptide" evidence="13">
    <location>
        <begin position="1"/>
        <end position="23"/>
    </location>
</feature>
<dbReference type="Proteomes" id="UP001319121">
    <property type="component" value="Chromosome"/>
</dbReference>
<accession>A0AAN1W0L9</accession>
<dbReference type="Gene3D" id="2.40.170.20">
    <property type="entry name" value="TonB-dependent receptor, beta-barrel domain"/>
    <property type="match status" value="1"/>
</dbReference>
<dbReference type="EMBL" id="AP019536">
    <property type="protein sequence ID" value="BBJ00609.1"/>
    <property type="molecule type" value="Genomic_DNA"/>
</dbReference>
<evidence type="ECO:0000256" key="1">
    <source>
        <dbReference type="ARBA" id="ARBA00004571"/>
    </source>
</evidence>